<dbReference type="InterPro" id="IPR002306">
    <property type="entry name" value="Trp-tRNA-ligase"/>
</dbReference>
<dbReference type="InterPro" id="IPR014729">
    <property type="entry name" value="Rossmann-like_a/b/a_fold"/>
</dbReference>
<comment type="subunit">
    <text evidence="8">Homodimer.</text>
</comment>
<dbReference type="InterPro" id="IPR002305">
    <property type="entry name" value="aa-tRNA-synth_Ic"/>
</dbReference>
<evidence type="ECO:0000256" key="9">
    <source>
        <dbReference type="RuleBase" id="RU363036"/>
    </source>
</evidence>
<dbReference type="CDD" id="cd00806">
    <property type="entry name" value="TrpRS_core"/>
    <property type="match status" value="1"/>
</dbReference>
<reference evidence="11" key="1">
    <citation type="submission" date="2023-12" db="EMBL/GenBank/DDBJ databases">
        <title>Novel isolates from deep terrestrial aquifers shed light on the physiology and ecology of the class Limnochordia.</title>
        <authorList>
            <person name="Karnachuk O.V."/>
            <person name="Lukina A.P."/>
            <person name="Avakyan M.R."/>
            <person name="Kadnikov V."/>
            <person name="Begmatov S."/>
            <person name="Beletsky A.V."/>
            <person name="Mardanov A.V."/>
            <person name="Ravin N.V."/>
        </authorList>
    </citation>
    <scope>NUCLEOTIDE SEQUENCE [LARGE SCALE GENOMIC DNA]</scope>
    <source>
        <strain evidence="11">LN</strain>
    </source>
</reference>
<feature type="binding site" evidence="8">
    <location>
        <begin position="11"/>
        <end position="13"/>
    </location>
    <ligand>
        <name>ATP</name>
        <dbReference type="ChEBI" id="CHEBI:30616"/>
    </ligand>
</feature>
<dbReference type="EMBL" id="CP141614">
    <property type="protein sequence ID" value="WRP14193.1"/>
    <property type="molecule type" value="Genomic_DNA"/>
</dbReference>
<keyword evidence="11" id="KW-1185">Reference proteome</keyword>
<dbReference type="PANTHER" id="PTHR43766">
    <property type="entry name" value="TRYPTOPHAN--TRNA LIGASE, MITOCHONDRIAL"/>
    <property type="match status" value="1"/>
</dbReference>
<evidence type="ECO:0000313" key="10">
    <source>
        <dbReference type="EMBL" id="WRP14193.1"/>
    </source>
</evidence>
<protein>
    <recommendedName>
        <fullName evidence="8">Tryptophan--tRNA ligase</fullName>
        <ecNumber evidence="8">6.1.1.2</ecNumber>
    </recommendedName>
    <alternativeName>
        <fullName evidence="8">Tryptophanyl-tRNA synthetase</fullName>
        <shortName evidence="8">TrpRS</shortName>
    </alternativeName>
</protein>
<comment type="caution">
    <text evidence="8">Lacks conserved residue(s) required for the propagation of feature annotation.</text>
</comment>
<sequence length="331" mass="37329">MTQHVVFSGIQPSGMIHVGNLFGAIRNWVELQSQHPCFFCIVDYHAITVPYDPREMPERVRQALLVNVAAGLDPERSTIFVQSDVPEHTELAWLLNCITPLGQLQRMTQFKDKARKHAESVYAGLLNYPVLMAADILLYKADRVPVGEDQVQHLELTRDLARKFNQLFGETFPEPEPLLTQAARIMSLDDPTRKMSKSEPEGAISVLDPPETIRDKVRRAVTDVGPRGDEMSPGVRNLFTLLEAAAPAETCRHFLDHYRQGTLRYVDLKQAVAESLIEVLRPIQARYAELAARPETASEIAAAGAERARRVAREVLQEARERMGFTRRRSP</sequence>
<dbReference type="Proteomes" id="UP001333102">
    <property type="component" value="Chromosome"/>
</dbReference>
<dbReference type="InterPro" id="IPR050203">
    <property type="entry name" value="Trp-tRNA_synthetase"/>
</dbReference>
<evidence type="ECO:0000256" key="4">
    <source>
        <dbReference type="ARBA" id="ARBA00022840"/>
    </source>
</evidence>
<dbReference type="PRINTS" id="PR01039">
    <property type="entry name" value="TRNASYNTHTRP"/>
</dbReference>
<keyword evidence="8" id="KW-0963">Cytoplasm</keyword>
<feature type="binding site" evidence="8">
    <location>
        <position position="135"/>
    </location>
    <ligand>
        <name>L-tryptophan</name>
        <dbReference type="ChEBI" id="CHEBI:57912"/>
    </ligand>
</feature>
<dbReference type="PROSITE" id="PS00178">
    <property type="entry name" value="AA_TRNA_LIGASE_I"/>
    <property type="match status" value="1"/>
</dbReference>
<dbReference type="Gene3D" id="1.10.240.10">
    <property type="entry name" value="Tyrosyl-Transfer RNA Synthetase"/>
    <property type="match status" value="1"/>
</dbReference>
<feature type="binding site" evidence="8">
    <location>
        <begin position="19"/>
        <end position="20"/>
    </location>
    <ligand>
        <name>ATP</name>
        <dbReference type="ChEBI" id="CHEBI:30616"/>
    </ligand>
</feature>
<accession>A0ABZ1BNQ4</accession>
<comment type="catalytic activity">
    <reaction evidence="7 8">
        <text>tRNA(Trp) + L-tryptophan + ATP = L-tryptophyl-tRNA(Trp) + AMP + diphosphate + H(+)</text>
        <dbReference type="Rhea" id="RHEA:24080"/>
        <dbReference type="Rhea" id="RHEA-COMP:9671"/>
        <dbReference type="Rhea" id="RHEA-COMP:9705"/>
        <dbReference type="ChEBI" id="CHEBI:15378"/>
        <dbReference type="ChEBI" id="CHEBI:30616"/>
        <dbReference type="ChEBI" id="CHEBI:33019"/>
        <dbReference type="ChEBI" id="CHEBI:57912"/>
        <dbReference type="ChEBI" id="CHEBI:78442"/>
        <dbReference type="ChEBI" id="CHEBI:78535"/>
        <dbReference type="ChEBI" id="CHEBI:456215"/>
        <dbReference type="EC" id="6.1.1.2"/>
    </reaction>
</comment>
<dbReference type="GO" id="GO:0004830">
    <property type="term" value="F:tryptophan-tRNA ligase activity"/>
    <property type="evidence" value="ECO:0007669"/>
    <property type="project" value="UniProtKB-EC"/>
</dbReference>
<organism evidence="10 11">
    <name type="scientific">Geochorda subterranea</name>
    <dbReference type="NCBI Taxonomy" id="3109564"/>
    <lineage>
        <taxon>Bacteria</taxon>
        <taxon>Bacillati</taxon>
        <taxon>Bacillota</taxon>
        <taxon>Limnochordia</taxon>
        <taxon>Limnochordales</taxon>
        <taxon>Geochordaceae</taxon>
        <taxon>Geochorda</taxon>
    </lineage>
</organism>
<keyword evidence="3 8" id="KW-0547">Nucleotide-binding</keyword>
<feature type="binding site" evidence="8">
    <location>
        <position position="185"/>
    </location>
    <ligand>
        <name>ATP</name>
        <dbReference type="ChEBI" id="CHEBI:30616"/>
    </ligand>
</feature>
<evidence type="ECO:0000256" key="3">
    <source>
        <dbReference type="ARBA" id="ARBA00022741"/>
    </source>
</evidence>
<evidence type="ECO:0000313" key="11">
    <source>
        <dbReference type="Proteomes" id="UP001333102"/>
    </source>
</evidence>
<evidence type="ECO:0000256" key="7">
    <source>
        <dbReference type="ARBA" id="ARBA00049929"/>
    </source>
</evidence>
<comment type="function">
    <text evidence="8">Catalyzes the attachment of tryptophan to tRNA(Trp).</text>
</comment>
<evidence type="ECO:0000256" key="2">
    <source>
        <dbReference type="ARBA" id="ARBA00022598"/>
    </source>
</evidence>
<name>A0ABZ1BNQ4_9FIRM</name>
<keyword evidence="5 8" id="KW-0648">Protein biosynthesis</keyword>
<dbReference type="NCBIfam" id="TIGR00233">
    <property type="entry name" value="trpS"/>
    <property type="match status" value="1"/>
</dbReference>
<dbReference type="Pfam" id="PF00579">
    <property type="entry name" value="tRNA-synt_1b"/>
    <property type="match status" value="1"/>
</dbReference>
<dbReference type="InterPro" id="IPR024109">
    <property type="entry name" value="Trp-tRNA-ligase_bac-type"/>
</dbReference>
<dbReference type="HAMAP" id="MF_00140_B">
    <property type="entry name" value="Trp_tRNA_synth_B"/>
    <property type="match status" value="1"/>
</dbReference>
<evidence type="ECO:0000256" key="5">
    <source>
        <dbReference type="ARBA" id="ARBA00022917"/>
    </source>
</evidence>
<evidence type="ECO:0000256" key="1">
    <source>
        <dbReference type="ARBA" id="ARBA00005594"/>
    </source>
</evidence>
<comment type="similarity">
    <text evidence="1 8 9">Belongs to the class-I aminoacyl-tRNA synthetase family.</text>
</comment>
<evidence type="ECO:0000256" key="6">
    <source>
        <dbReference type="ARBA" id="ARBA00023146"/>
    </source>
</evidence>
<dbReference type="SUPFAM" id="SSF52374">
    <property type="entry name" value="Nucleotidylyl transferase"/>
    <property type="match status" value="1"/>
</dbReference>
<feature type="binding site" evidence="8">
    <location>
        <begin position="194"/>
        <end position="198"/>
    </location>
    <ligand>
        <name>ATP</name>
        <dbReference type="ChEBI" id="CHEBI:30616"/>
    </ligand>
</feature>
<proteinExistence type="inferred from homology"/>
<dbReference type="RefSeq" id="WP_324668496.1">
    <property type="nucleotide sequence ID" value="NZ_CP141614.1"/>
</dbReference>
<dbReference type="InterPro" id="IPR001412">
    <property type="entry name" value="aa-tRNA-synth_I_CS"/>
</dbReference>
<gene>
    <name evidence="8 10" type="primary">trpS</name>
    <name evidence="10" type="ORF">VLY81_12330</name>
</gene>
<keyword evidence="2 8" id="KW-0436">Ligase</keyword>
<feature type="short sequence motif" description="'KMSKS' region" evidence="8">
    <location>
        <begin position="194"/>
        <end position="198"/>
    </location>
</feature>
<comment type="subcellular location">
    <subcellularLocation>
        <location evidence="8">Cytoplasm</location>
    </subcellularLocation>
</comment>
<dbReference type="Gene3D" id="3.40.50.620">
    <property type="entry name" value="HUPs"/>
    <property type="match status" value="1"/>
</dbReference>
<evidence type="ECO:0000256" key="8">
    <source>
        <dbReference type="HAMAP-Rule" id="MF_00140"/>
    </source>
</evidence>
<dbReference type="PANTHER" id="PTHR43766:SF1">
    <property type="entry name" value="TRYPTOPHAN--TRNA LIGASE, MITOCHONDRIAL"/>
    <property type="match status" value="1"/>
</dbReference>
<keyword evidence="4 8" id="KW-0067">ATP-binding</keyword>
<feature type="binding site" evidence="8">
    <location>
        <begin position="147"/>
        <end position="149"/>
    </location>
    <ligand>
        <name>ATP</name>
        <dbReference type="ChEBI" id="CHEBI:30616"/>
    </ligand>
</feature>
<keyword evidence="6 8" id="KW-0030">Aminoacyl-tRNA synthetase</keyword>
<dbReference type="EC" id="6.1.1.2" evidence="8"/>